<evidence type="ECO:0000256" key="6">
    <source>
        <dbReference type="ARBA" id="ARBA00019973"/>
    </source>
</evidence>
<dbReference type="GO" id="GO:0007165">
    <property type="term" value="P:signal transduction"/>
    <property type="evidence" value="ECO:0007669"/>
    <property type="project" value="TreeGrafter"/>
</dbReference>
<name>A0A9W9G2F2_9EURO</name>
<organism evidence="14 15">
    <name type="scientific">Penicillium argentinense</name>
    <dbReference type="NCBI Taxonomy" id="1131581"/>
    <lineage>
        <taxon>Eukaryota</taxon>
        <taxon>Fungi</taxon>
        <taxon>Dikarya</taxon>
        <taxon>Ascomycota</taxon>
        <taxon>Pezizomycotina</taxon>
        <taxon>Eurotiomycetes</taxon>
        <taxon>Eurotiomycetidae</taxon>
        <taxon>Eurotiales</taxon>
        <taxon>Aspergillaceae</taxon>
        <taxon>Penicillium</taxon>
    </lineage>
</organism>
<dbReference type="SUPFAM" id="SSF56112">
    <property type="entry name" value="Protein kinase-like (PK-like)"/>
    <property type="match status" value="1"/>
</dbReference>
<evidence type="ECO:0000259" key="13">
    <source>
        <dbReference type="PROSITE" id="PS50011"/>
    </source>
</evidence>
<evidence type="ECO:0000256" key="3">
    <source>
        <dbReference type="ARBA" id="ARBA00011534"/>
    </source>
</evidence>
<dbReference type="PROSITE" id="PS00109">
    <property type="entry name" value="PROTEIN_KINASE_TYR"/>
    <property type="match status" value="1"/>
</dbReference>
<comment type="catalytic activity">
    <reaction evidence="11">
        <text>L-seryl-[protein] + ATP = O-phospho-L-seryl-[protein] + ADP + H(+)</text>
        <dbReference type="Rhea" id="RHEA:17989"/>
        <dbReference type="Rhea" id="RHEA-COMP:9863"/>
        <dbReference type="Rhea" id="RHEA-COMP:11604"/>
        <dbReference type="ChEBI" id="CHEBI:15378"/>
        <dbReference type="ChEBI" id="CHEBI:29999"/>
        <dbReference type="ChEBI" id="CHEBI:30616"/>
        <dbReference type="ChEBI" id="CHEBI:83421"/>
        <dbReference type="ChEBI" id="CHEBI:456216"/>
        <dbReference type="EC" id="2.7.11.1"/>
    </reaction>
</comment>
<dbReference type="GeneID" id="81352883"/>
<reference evidence="14" key="2">
    <citation type="journal article" date="2023" name="IMA Fungus">
        <title>Comparative genomic study of the Penicillium genus elucidates a diverse pangenome and 15 lateral gene transfer events.</title>
        <authorList>
            <person name="Petersen C."/>
            <person name="Sorensen T."/>
            <person name="Nielsen M.R."/>
            <person name="Sondergaard T.E."/>
            <person name="Sorensen J.L."/>
            <person name="Fitzpatrick D.A."/>
            <person name="Frisvad J.C."/>
            <person name="Nielsen K.L."/>
        </authorList>
    </citation>
    <scope>NUCLEOTIDE SEQUENCE</scope>
    <source>
        <strain evidence="14">IBT 30761</strain>
    </source>
</reference>
<evidence type="ECO:0000256" key="5">
    <source>
        <dbReference type="ARBA" id="ARBA00013948"/>
    </source>
</evidence>
<comment type="caution">
    <text evidence="14">The sequence shown here is derived from an EMBL/GenBank/DDBJ whole genome shotgun (WGS) entry which is preliminary data.</text>
</comment>
<comment type="subcellular location">
    <subcellularLocation>
        <location evidence="2">Chromosome</location>
        <location evidence="2">Telomere</location>
    </subcellularLocation>
</comment>
<dbReference type="GO" id="GO:0005737">
    <property type="term" value="C:cytoplasm"/>
    <property type="evidence" value="ECO:0007669"/>
    <property type="project" value="TreeGrafter"/>
</dbReference>
<dbReference type="GO" id="GO:0000781">
    <property type="term" value="C:chromosome, telomeric region"/>
    <property type="evidence" value="ECO:0007669"/>
    <property type="project" value="UniProtKB-SubCell"/>
</dbReference>
<proteinExistence type="predicted"/>
<gene>
    <name evidence="14" type="ORF">N7532_001410</name>
</gene>
<evidence type="ECO:0000313" key="15">
    <source>
        <dbReference type="Proteomes" id="UP001149074"/>
    </source>
</evidence>
<keyword evidence="12" id="KW-0472">Membrane</keyword>
<evidence type="ECO:0000256" key="7">
    <source>
        <dbReference type="ARBA" id="ARBA00022895"/>
    </source>
</evidence>
<dbReference type="EC" id="2.7.11.1" evidence="4"/>
<dbReference type="GO" id="GO:0004674">
    <property type="term" value="F:protein serine/threonine kinase activity"/>
    <property type="evidence" value="ECO:0007669"/>
    <property type="project" value="UniProtKB-EC"/>
</dbReference>
<accession>A0A9W9G2F2</accession>
<comment type="function">
    <text evidence="1">Component of the EKC/KEOPS complex that is required for the formation of a threonylcarbamoyl group on adenosine at position 37 (t(6)A37) in tRNAs that read codons beginning with adenine. The complex is probably involved in the transfer of the threonylcarbamoyl moiety of threonylcarbamoyl-AMP (TC-AMP) to the N6 group of A37. BUD32 has ATPase activity in the context of the EKC/KEOPS complex and likely plays a supporting role to the catalytic subunit KAE1. The EKC/KEOPS complex also promotes both telomere uncapping and telomere elongation. The complex is required for efficient recruitment of transcriptional coactivators.</text>
</comment>
<evidence type="ECO:0000256" key="11">
    <source>
        <dbReference type="ARBA" id="ARBA00048679"/>
    </source>
</evidence>
<dbReference type="InterPro" id="IPR008266">
    <property type="entry name" value="Tyr_kinase_AS"/>
</dbReference>
<dbReference type="InterPro" id="IPR000719">
    <property type="entry name" value="Prot_kinase_dom"/>
</dbReference>
<keyword evidence="7" id="KW-0158">Chromosome</keyword>
<evidence type="ECO:0000256" key="1">
    <source>
        <dbReference type="ARBA" id="ARBA00003747"/>
    </source>
</evidence>
<dbReference type="OrthoDB" id="1668230at2759"/>
<dbReference type="GO" id="GO:0005524">
    <property type="term" value="F:ATP binding"/>
    <property type="evidence" value="ECO:0007669"/>
    <property type="project" value="InterPro"/>
</dbReference>
<dbReference type="InterPro" id="IPR011009">
    <property type="entry name" value="Kinase-like_dom_sf"/>
</dbReference>
<dbReference type="Pfam" id="PF07714">
    <property type="entry name" value="PK_Tyr_Ser-Thr"/>
    <property type="match status" value="1"/>
</dbReference>
<feature type="domain" description="Protein kinase" evidence="13">
    <location>
        <begin position="11"/>
        <end position="304"/>
    </location>
</feature>
<dbReference type="InterPro" id="IPR050167">
    <property type="entry name" value="Ser_Thr_protein_kinase"/>
</dbReference>
<evidence type="ECO:0000313" key="14">
    <source>
        <dbReference type="EMBL" id="KAJ5110875.1"/>
    </source>
</evidence>
<evidence type="ECO:0000256" key="2">
    <source>
        <dbReference type="ARBA" id="ARBA00004574"/>
    </source>
</evidence>
<keyword evidence="15" id="KW-1185">Reference proteome</keyword>
<evidence type="ECO:0000256" key="9">
    <source>
        <dbReference type="ARBA" id="ARBA00033194"/>
    </source>
</evidence>
<reference evidence="14" key="1">
    <citation type="submission" date="2022-11" db="EMBL/GenBank/DDBJ databases">
        <authorList>
            <person name="Petersen C."/>
        </authorList>
    </citation>
    <scope>NUCLEOTIDE SEQUENCE</scope>
    <source>
        <strain evidence="14">IBT 30761</strain>
    </source>
</reference>
<dbReference type="PROSITE" id="PS50011">
    <property type="entry name" value="PROTEIN_KINASE_DOM"/>
    <property type="match status" value="1"/>
</dbReference>
<evidence type="ECO:0000256" key="10">
    <source>
        <dbReference type="ARBA" id="ARBA00047899"/>
    </source>
</evidence>
<keyword evidence="7" id="KW-0779">Telomere</keyword>
<dbReference type="Proteomes" id="UP001149074">
    <property type="component" value="Unassembled WGS sequence"/>
</dbReference>
<dbReference type="PANTHER" id="PTHR23257">
    <property type="entry name" value="SERINE-THREONINE PROTEIN KINASE"/>
    <property type="match status" value="1"/>
</dbReference>
<dbReference type="EMBL" id="JAPQKI010000002">
    <property type="protein sequence ID" value="KAJ5110875.1"/>
    <property type="molecule type" value="Genomic_DNA"/>
</dbReference>
<feature type="transmembrane region" description="Helical" evidence="12">
    <location>
        <begin position="275"/>
        <end position="293"/>
    </location>
</feature>
<protein>
    <recommendedName>
        <fullName evidence="6">EKC/KEOPS complex subunit BUD32</fullName>
        <ecNumber evidence="4">2.7.11.1</ecNumber>
    </recommendedName>
    <alternativeName>
        <fullName evidence="8 9">Atypical Serine/threonine protein kinase BUD32</fullName>
    </alternativeName>
    <alternativeName>
        <fullName evidence="5">EKC/KEOPS complex subunit bud32</fullName>
    </alternativeName>
</protein>
<dbReference type="InterPro" id="IPR001245">
    <property type="entry name" value="Ser-Thr/Tyr_kinase_cat_dom"/>
</dbReference>
<evidence type="ECO:0000256" key="4">
    <source>
        <dbReference type="ARBA" id="ARBA00012513"/>
    </source>
</evidence>
<dbReference type="RefSeq" id="XP_056478945.1">
    <property type="nucleotide sequence ID" value="XM_056613904.1"/>
</dbReference>
<keyword evidence="12" id="KW-1133">Transmembrane helix</keyword>
<comment type="subunit">
    <text evidence="3">Component of the EKC/KEOPS complex composed of at least BUD32, CGI121, GON7, KAE1 and PCC1; the whole complex dimerizes.</text>
</comment>
<evidence type="ECO:0000256" key="8">
    <source>
        <dbReference type="ARBA" id="ARBA00030980"/>
    </source>
</evidence>
<sequence>MNGYPVMLRPKGGSRIIEFGTTGIICQSGCNPSQVIKGPLKHNLDGCSADVIETTLYLEKHAELCIEREKTIYRALPKDPNILDCISITDSGIILPFMRLGNLRDYLRQHDRNIQMEMRMQWIHMAIEAISSIHRLEIIHADISARNFLVAENLSIKLCDFSGSAIGGQTPLVAEEERYQMAPDSPRSIATDIFALGCLIFEIVTGRRPYDNIEDQNVEEVQRRYAAAIYPCIDGIPFGEIINKCWTCQYQNIEQLKLDLPTARHKNRRTENTKGLLCLVTPTILFAIGVLAFRQLKPTQLCRS</sequence>
<evidence type="ECO:0000256" key="12">
    <source>
        <dbReference type="SAM" id="Phobius"/>
    </source>
</evidence>
<keyword evidence="12" id="KW-0812">Transmembrane</keyword>
<dbReference type="Gene3D" id="1.10.510.10">
    <property type="entry name" value="Transferase(Phosphotransferase) domain 1"/>
    <property type="match status" value="1"/>
</dbReference>
<comment type="catalytic activity">
    <reaction evidence="10">
        <text>L-threonyl-[protein] + ATP = O-phospho-L-threonyl-[protein] + ADP + H(+)</text>
        <dbReference type="Rhea" id="RHEA:46608"/>
        <dbReference type="Rhea" id="RHEA-COMP:11060"/>
        <dbReference type="Rhea" id="RHEA-COMP:11605"/>
        <dbReference type="ChEBI" id="CHEBI:15378"/>
        <dbReference type="ChEBI" id="CHEBI:30013"/>
        <dbReference type="ChEBI" id="CHEBI:30616"/>
        <dbReference type="ChEBI" id="CHEBI:61977"/>
        <dbReference type="ChEBI" id="CHEBI:456216"/>
        <dbReference type="EC" id="2.7.11.1"/>
    </reaction>
</comment>
<dbReference type="AlphaFoldDB" id="A0A9W9G2F2"/>